<evidence type="ECO:0000256" key="1">
    <source>
        <dbReference type="ARBA" id="ARBA00012906"/>
    </source>
</evidence>
<keyword evidence="5" id="KW-0067">ATP-binding</keyword>
<protein>
    <recommendedName>
        <fullName evidence="1">(d)CMP kinase</fullName>
        <ecNumber evidence="1">2.7.4.25</ecNumber>
    </recommendedName>
</protein>
<sequence length="198" mass="22623">MEIIGPADALPGHRIRRVAVAGPAGSGKSTLARTLCERMGIQFVEFESFFHAPGWTVRETWQADVLEFVAGDEWAIEWQGEEVRERMTARLDVLVWLDHPRAMTVARTVVRTLKRRVGRGSKIAGGNVEGPLHTFFTDRDHIVKLAWRYHPMIRARVRKVIAENRYPDLVVVRLRGQRQVDRWLDGPFARNLRYGTGG</sequence>
<organism evidence="9 10">
    <name type="scientific">Amycolatopsis roodepoortensis</name>
    <dbReference type="NCBI Taxonomy" id="700274"/>
    <lineage>
        <taxon>Bacteria</taxon>
        <taxon>Bacillati</taxon>
        <taxon>Actinomycetota</taxon>
        <taxon>Actinomycetes</taxon>
        <taxon>Pseudonocardiales</taxon>
        <taxon>Pseudonocardiaceae</taxon>
        <taxon>Amycolatopsis</taxon>
    </lineage>
</organism>
<evidence type="ECO:0000259" key="8">
    <source>
        <dbReference type="Pfam" id="PF02224"/>
    </source>
</evidence>
<keyword evidence="4 9" id="KW-0418">Kinase</keyword>
<dbReference type="EMBL" id="JADBEJ010000004">
    <property type="protein sequence ID" value="MBE1575835.1"/>
    <property type="molecule type" value="Genomic_DNA"/>
</dbReference>
<dbReference type="Gene3D" id="3.40.50.300">
    <property type="entry name" value="P-loop containing nucleotide triphosphate hydrolases"/>
    <property type="match status" value="1"/>
</dbReference>
<reference evidence="9 10" key="1">
    <citation type="submission" date="2020-10" db="EMBL/GenBank/DDBJ databases">
        <title>Sequencing the genomes of 1000 actinobacteria strains.</title>
        <authorList>
            <person name="Klenk H.-P."/>
        </authorList>
    </citation>
    <scope>NUCLEOTIDE SEQUENCE [LARGE SCALE GENOMIC DNA]</scope>
    <source>
        <strain evidence="9 10">DSM 46661</strain>
    </source>
</reference>
<evidence type="ECO:0000256" key="7">
    <source>
        <dbReference type="ARBA" id="ARBA00048478"/>
    </source>
</evidence>
<evidence type="ECO:0000256" key="2">
    <source>
        <dbReference type="ARBA" id="ARBA00022679"/>
    </source>
</evidence>
<dbReference type="EC" id="2.7.4.25" evidence="1"/>
<dbReference type="InterPro" id="IPR011994">
    <property type="entry name" value="Cytidylate_kinase_dom"/>
</dbReference>
<comment type="caution">
    <text evidence="9">The sequence shown here is derived from an EMBL/GenBank/DDBJ whole genome shotgun (WGS) entry which is preliminary data.</text>
</comment>
<accession>A0ABR9L5L3</accession>
<dbReference type="PANTHER" id="PTHR37816">
    <property type="entry name" value="YALI0E33011P"/>
    <property type="match status" value="1"/>
</dbReference>
<keyword evidence="2" id="KW-0808">Transferase</keyword>
<evidence type="ECO:0000256" key="5">
    <source>
        <dbReference type="ARBA" id="ARBA00022840"/>
    </source>
</evidence>
<evidence type="ECO:0000256" key="3">
    <source>
        <dbReference type="ARBA" id="ARBA00022741"/>
    </source>
</evidence>
<evidence type="ECO:0000256" key="6">
    <source>
        <dbReference type="ARBA" id="ARBA00047615"/>
    </source>
</evidence>
<feature type="domain" description="Cytidylate kinase" evidence="8">
    <location>
        <begin position="18"/>
        <end position="57"/>
    </location>
</feature>
<comment type="catalytic activity">
    <reaction evidence="7">
        <text>CMP + ATP = CDP + ADP</text>
        <dbReference type="Rhea" id="RHEA:11600"/>
        <dbReference type="ChEBI" id="CHEBI:30616"/>
        <dbReference type="ChEBI" id="CHEBI:58069"/>
        <dbReference type="ChEBI" id="CHEBI:60377"/>
        <dbReference type="ChEBI" id="CHEBI:456216"/>
        <dbReference type="EC" id="2.7.4.25"/>
    </reaction>
</comment>
<dbReference type="InterPro" id="IPR052922">
    <property type="entry name" value="Cytidylate_Kinase-2"/>
</dbReference>
<dbReference type="SUPFAM" id="SSF52540">
    <property type="entry name" value="P-loop containing nucleoside triphosphate hydrolases"/>
    <property type="match status" value="1"/>
</dbReference>
<dbReference type="InterPro" id="IPR027417">
    <property type="entry name" value="P-loop_NTPase"/>
</dbReference>
<keyword evidence="3" id="KW-0547">Nucleotide-binding</keyword>
<dbReference type="GO" id="GO:0016301">
    <property type="term" value="F:kinase activity"/>
    <property type="evidence" value="ECO:0007669"/>
    <property type="project" value="UniProtKB-KW"/>
</dbReference>
<name>A0ABR9L5L3_9PSEU</name>
<dbReference type="Pfam" id="PF02224">
    <property type="entry name" value="Cytidylate_kin"/>
    <property type="match status" value="1"/>
</dbReference>
<evidence type="ECO:0000313" key="10">
    <source>
        <dbReference type="Proteomes" id="UP000656548"/>
    </source>
</evidence>
<dbReference type="PANTHER" id="PTHR37816:SF1">
    <property type="entry name" value="TOXIN"/>
    <property type="match status" value="1"/>
</dbReference>
<evidence type="ECO:0000313" key="9">
    <source>
        <dbReference type="EMBL" id="MBE1575835.1"/>
    </source>
</evidence>
<dbReference type="Proteomes" id="UP000656548">
    <property type="component" value="Unassembled WGS sequence"/>
</dbReference>
<comment type="catalytic activity">
    <reaction evidence="6">
        <text>dCMP + ATP = dCDP + ADP</text>
        <dbReference type="Rhea" id="RHEA:25094"/>
        <dbReference type="ChEBI" id="CHEBI:30616"/>
        <dbReference type="ChEBI" id="CHEBI:57566"/>
        <dbReference type="ChEBI" id="CHEBI:58593"/>
        <dbReference type="ChEBI" id="CHEBI:456216"/>
        <dbReference type="EC" id="2.7.4.25"/>
    </reaction>
</comment>
<gene>
    <name evidence="9" type="ORF">H4W30_002882</name>
</gene>
<keyword evidence="10" id="KW-1185">Reference proteome</keyword>
<evidence type="ECO:0000256" key="4">
    <source>
        <dbReference type="ARBA" id="ARBA00022777"/>
    </source>
</evidence>
<proteinExistence type="predicted"/>
<dbReference type="RefSeq" id="WP_192743258.1">
    <property type="nucleotide sequence ID" value="NZ_JADBEJ010000004.1"/>
</dbReference>